<feature type="transmembrane region" description="Helical" evidence="6">
    <location>
        <begin position="701"/>
        <end position="723"/>
    </location>
</feature>
<dbReference type="GO" id="GO:0016020">
    <property type="term" value="C:membrane"/>
    <property type="evidence" value="ECO:0007669"/>
    <property type="project" value="UniProtKB-SubCell"/>
</dbReference>
<feature type="compositionally biased region" description="Basic and acidic residues" evidence="5">
    <location>
        <begin position="219"/>
        <end position="229"/>
    </location>
</feature>
<dbReference type="SUPFAM" id="SSF144083">
    <property type="entry name" value="Magnesium transport protein CorA, transmembrane region"/>
    <property type="match status" value="1"/>
</dbReference>
<keyword evidence="8" id="KW-1185">Reference proteome</keyword>
<name>A0A1L7XR01_9HELO</name>
<keyword evidence="3 6" id="KW-1133">Transmembrane helix</keyword>
<evidence type="ECO:0000256" key="4">
    <source>
        <dbReference type="ARBA" id="ARBA00023136"/>
    </source>
</evidence>
<dbReference type="STRING" id="576137.A0A1L7XR01"/>
<feature type="region of interest" description="Disordered" evidence="5">
    <location>
        <begin position="127"/>
        <end position="157"/>
    </location>
</feature>
<accession>A0A1L7XR01</accession>
<protein>
    <submittedName>
        <fullName evidence="7">Uncharacterized protein</fullName>
    </submittedName>
</protein>
<feature type="compositionally biased region" description="Polar residues" evidence="5">
    <location>
        <begin position="291"/>
        <end position="301"/>
    </location>
</feature>
<evidence type="ECO:0000256" key="3">
    <source>
        <dbReference type="ARBA" id="ARBA00022989"/>
    </source>
</evidence>
<dbReference type="Gene3D" id="1.20.58.340">
    <property type="entry name" value="Magnesium transport protein CorA, transmembrane region"/>
    <property type="match status" value="1"/>
</dbReference>
<organism evidence="7 8">
    <name type="scientific">Phialocephala subalpina</name>
    <dbReference type="NCBI Taxonomy" id="576137"/>
    <lineage>
        <taxon>Eukaryota</taxon>
        <taxon>Fungi</taxon>
        <taxon>Dikarya</taxon>
        <taxon>Ascomycota</taxon>
        <taxon>Pezizomycotina</taxon>
        <taxon>Leotiomycetes</taxon>
        <taxon>Helotiales</taxon>
        <taxon>Mollisiaceae</taxon>
        <taxon>Phialocephala</taxon>
        <taxon>Phialocephala fortinii species complex</taxon>
    </lineage>
</organism>
<evidence type="ECO:0000313" key="7">
    <source>
        <dbReference type="EMBL" id="CZR67464.1"/>
    </source>
</evidence>
<evidence type="ECO:0000313" key="8">
    <source>
        <dbReference type="Proteomes" id="UP000184330"/>
    </source>
</evidence>
<evidence type="ECO:0000256" key="2">
    <source>
        <dbReference type="ARBA" id="ARBA00022692"/>
    </source>
</evidence>
<comment type="subcellular location">
    <subcellularLocation>
        <location evidence="1">Membrane</location>
        <topology evidence="1">Multi-pass membrane protein</topology>
    </subcellularLocation>
</comment>
<feature type="transmembrane region" description="Helical" evidence="6">
    <location>
        <begin position="735"/>
        <end position="758"/>
    </location>
</feature>
<evidence type="ECO:0000256" key="5">
    <source>
        <dbReference type="SAM" id="MobiDB-lite"/>
    </source>
</evidence>
<dbReference type="OrthoDB" id="5240423at2759"/>
<dbReference type="EMBL" id="FJOG01000044">
    <property type="protein sequence ID" value="CZR67464.1"/>
    <property type="molecule type" value="Genomic_DNA"/>
</dbReference>
<feature type="region of interest" description="Disordered" evidence="5">
    <location>
        <begin position="278"/>
        <end position="301"/>
    </location>
</feature>
<keyword evidence="4 6" id="KW-0472">Membrane</keyword>
<reference evidence="7 8" key="1">
    <citation type="submission" date="2016-03" db="EMBL/GenBank/DDBJ databases">
        <authorList>
            <person name="Ploux O."/>
        </authorList>
    </citation>
    <scope>NUCLEOTIDE SEQUENCE [LARGE SCALE GENOMIC DNA]</scope>
    <source>
        <strain evidence="7 8">UAMH 11012</strain>
    </source>
</reference>
<dbReference type="AlphaFoldDB" id="A0A1L7XR01"/>
<proteinExistence type="predicted"/>
<evidence type="ECO:0000256" key="6">
    <source>
        <dbReference type="SAM" id="Phobius"/>
    </source>
</evidence>
<feature type="region of interest" description="Disordered" evidence="5">
    <location>
        <begin position="190"/>
        <end position="248"/>
    </location>
</feature>
<keyword evidence="2 6" id="KW-0812">Transmembrane</keyword>
<dbReference type="InterPro" id="IPR045863">
    <property type="entry name" value="CorA_TM1_TM2"/>
</dbReference>
<feature type="compositionally biased region" description="Acidic residues" evidence="5">
    <location>
        <begin position="206"/>
        <end position="216"/>
    </location>
</feature>
<sequence length="780" mass="88857">MRWVLGDSSAFIRRTANLQQQHAALNAEIAFLRQIDLLKPLERMVTTTFENVELLSMERRKKSKNFDSIVIVSDLGPSDLDDSLVDAPDIEEIKPLALPNRVPRSMSSVSGTSQPFLVKRRMDEDTKLAGGSDFGPSTESVTDLGLSPSRPRIEEKTPLPSPIRILEERFSRTVTKEDSSYFDGMIPVASESREEQAGMEVVGSVEPEDDDPEEAFYQDLRREEEERQRRMASRRRPHQGERRPMGRRSMRVPFTQKIIKHNIHLEIDQVLCKANVQRSTKPQPRLDSATKPPSHSFQPHTAPQLQADFNLALAACNVTFHHHSMDAPIYDGHFNSLTFGFETTLGYYDFSDEAVIKEKVGYQYDEAGCEKAEDETWIDGDELVKNLPFLSTITENGLPSHDLPNGQAEKPRIKLLVAYGLPRNREIAMRRDHFLDIMEACQFPAAFYQAMCERTGHFAHFTEFKDDDIPGWISIVVKTPHCAANFSVVLRTRISDRSTVCLLIIQDDEMLHKITTRMQARKTILQEAPLQMLHIICEEYGCANEAWRQELDHSIVEMEQRIVMTGSDIDTFDKSINKDEPLIRKLHRTNTNLTWLDCTTNFERNLLEFSQEVINLCEAIRERQSMKALSRRSRMRVEQEIRSSLNSCSNRHYHVKGLQERAKVQNSTAGVRDSRINLSTARDSKDIARSTLRDGKAMKTIAVLGLVFLPATLIASIYGTGIFDFRSEGVVVSSLWWTYAVATFGLTCVVLMLWAAYIRQANRVEVAKKVSEVEKGDKWA</sequence>
<dbReference type="Proteomes" id="UP000184330">
    <property type="component" value="Unassembled WGS sequence"/>
</dbReference>
<gene>
    <name evidence="7" type="ORF">PAC_17363</name>
</gene>
<evidence type="ECO:0000256" key="1">
    <source>
        <dbReference type="ARBA" id="ARBA00004141"/>
    </source>
</evidence>